<protein>
    <submittedName>
        <fullName evidence="4">Cysteine hydrolase family protein</fullName>
        <ecNumber evidence="4">3.-.-.-</ecNumber>
    </submittedName>
</protein>
<dbReference type="RefSeq" id="WP_267622401.1">
    <property type="nucleotide sequence ID" value="NZ_JAODIW010000006.1"/>
</dbReference>
<dbReference type="EC" id="3.-.-.-" evidence="4"/>
<dbReference type="InterPro" id="IPR036380">
    <property type="entry name" value="Isochorismatase-like_sf"/>
</dbReference>
<feature type="region of interest" description="Disordered" evidence="2">
    <location>
        <begin position="1"/>
        <end position="22"/>
    </location>
</feature>
<organism evidence="4 5">
    <name type="scientific">Halobium salinum</name>
    <dbReference type="NCBI Taxonomy" id="1364940"/>
    <lineage>
        <taxon>Archaea</taxon>
        <taxon>Methanobacteriati</taxon>
        <taxon>Methanobacteriota</taxon>
        <taxon>Stenosarchaea group</taxon>
        <taxon>Halobacteria</taxon>
        <taxon>Halobacteriales</taxon>
        <taxon>Haloferacaceae</taxon>
        <taxon>Halobium</taxon>
    </lineage>
</organism>
<keyword evidence="1 4" id="KW-0378">Hydrolase</keyword>
<dbReference type="EMBL" id="JBHSDS010000003">
    <property type="protein sequence ID" value="MFC4357298.1"/>
    <property type="molecule type" value="Genomic_DNA"/>
</dbReference>
<comment type="caution">
    <text evidence="4">The sequence shown here is derived from an EMBL/GenBank/DDBJ whole genome shotgun (WGS) entry which is preliminary data.</text>
</comment>
<evidence type="ECO:0000259" key="3">
    <source>
        <dbReference type="Pfam" id="PF00857"/>
    </source>
</evidence>
<evidence type="ECO:0000256" key="1">
    <source>
        <dbReference type="ARBA" id="ARBA00022801"/>
    </source>
</evidence>
<dbReference type="Gene3D" id="3.40.50.850">
    <property type="entry name" value="Isochorismatase-like"/>
    <property type="match status" value="1"/>
</dbReference>
<feature type="domain" description="Isochorismatase-like" evidence="3">
    <location>
        <begin position="24"/>
        <end position="192"/>
    </location>
</feature>
<dbReference type="SUPFAM" id="SSF52499">
    <property type="entry name" value="Isochorismatase-like hydrolases"/>
    <property type="match status" value="1"/>
</dbReference>
<dbReference type="Pfam" id="PF00857">
    <property type="entry name" value="Isochorismatase"/>
    <property type="match status" value="1"/>
</dbReference>
<dbReference type="PANTHER" id="PTHR43540:SF1">
    <property type="entry name" value="ISOCHORISMATASE HYDROLASE"/>
    <property type="match status" value="1"/>
</dbReference>
<gene>
    <name evidence="4" type="ORF">ACFO0N_04965</name>
</gene>
<dbReference type="InterPro" id="IPR000868">
    <property type="entry name" value="Isochorismatase-like_dom"/>
</dbReference>
<dbReference type="AlphaFoldDB" id="A0ABD5P985"/>
<reference evidence="4 5" key="1">
    <citation type="journal article" date="2019" name="Int. J. Syst. Evol. Microbiol.">
        <title>The Global Catalogue of Microorganisms (GCM) 10K type strain sequencing project: providing services to taxonomists for standard genome sequencing and annotation.</title>
        <authorList>
            <consortium name="The Broad Institute Genomics Platform"/>
            <consortium name="The Broad Institute Genome Sequencing Center for Infectious Disease"/>
            <person name="Wu L."/>
            <person name="Ma J."/>
        </authorList>
    </citation>
    <scope>NUCLEOTIDE SEQUENCE [LARGE SCALE GENOMIC DNA]</scope>
    <source>
        <strain evidence="4 5">CGMCC 1.12553</strain>
    </source>
</reference>
<sequence>MADSSAGSEATTPNADDLDLPPDAALVLVDFQVGFDDAVWGERNNPDAESRAADLLVGWRESGRPVVHVRHDSQEADSPLRGDGPGFDWKPGLEPEEDEHTVVKRVNGAFAGTGLEEWLTGRGVGTLVVCGLTTDHCVSTTTRMAENRGFDVVLVSDATATFAREGPGDVSLTAEENHRAALAHLYREFADVWESSVVVDALE</sequence>
<evidence type="ECO:0000256" key="2">
    <source>
        <dbReference type="SAM" id="MobiDB-lite"/>
    </source>
</evidence>
<dbReference type="PANTHER" id="PTHR43540">
    <property type="entry name" value="PEROXYUREIDOACRYLATE/UREIDOACRYLATE AMIDOHYDROLASE-RELATED"/>
    <property type="match status" value="1"/>
</dbReference>
<accession>A0ABD5P985</accession>
<evidence type="ECO:0000313" key="4">
    <source>
        <dbReference type="EMBL" id="MFC4357298.1"/>
    </source>
</evidence>
<proteinExistence type="predicted"/>
<dbReference type="Proteomes" id="UP001595921">
    <property type="component" value="Unassembled WGS sequence"/>
</dbReference>
<dbReference type="CDD" id="cd01014">
    <property type="entry name" value="nicotinamidase_related"/>
    <property type="match status" value="1"/>
</dbReference>
<dbReference type="GO" id="GO:0016787">
    <property type="term" value="F:hydrolase activity"/>
    <property type="evidence" value="ECO:0007669"/>
    <property type="project" value="UniProtKB-KW"/>
</dbReference>
<dbReference type="InterPro" id="IPR050272">
    <property type="entry name" value="Isochorismatase-like_hydrls"/>
</dbReference>
<name>A0ABD5P985_9EURY</name>
<feature type="compositionally biased region" description="Polar residues" evidence="2">
    <location>
        <begin position="1"/>
        <end position="14"/>
    </location>
</feature>
<keyword evidence="5" id="KW-1185">Reference proteome</keyword>
<evidence type="ECO:0000313" key="5">
    <source>
        <dbReference type="Proteomes" id="UP001595921"/>
    </source>
</evidence>